<accession>A0A174C905</accession>
<protein>
    <submittedName>
        <fullName evidence="1">Uncharacterized protein</fullName>
    </submittedName>
</protein>
<dbReference type="AlphaFoldDB" id="A0A174C905"/>
<dbReference type="EMBL" id="CYZO01000018">
    <property type="protein sequence ID" value="CUO08228.1"/>
    <property type="molecule type" value="Genomic_DNA"/>
</dbReference>
<dbReference type="SUPFAM" id="SSF53756">
    <property type="entry name" value="UDP-Glycosyltransferase/glycogen phosphorylase"/>
    <property type="match status" value="1"/>
</dbReference>
<dbReference type="Proteomes" id="UP000095787">
    <property type="component" value="Unassembled WGS sequence"/>
</dbReference>
<reference evidence="1 2" key="1">
    <citation type="submission" date="2015-09" db="EMBL/GenBank/DDBJ databases">
        <authorList>
            <consortium name="Pathogen Informatics"/>
        </authorList>
    </citation>
    <scope>NUCLEOTIDE SEQUENCE [LARGE SCALE GENOMIC DNA]</scope>
    <source>
        <strain evidence="1 2">2789STDY5834841</strain>
    </source>
</reference>
<organism evidence="1 2">
    <name type="scientific">[Ruminococcus] torques</name>
    <dbReference type="NCBI Taxonomy" id="33039"/>
    <lineage>
        <taxon>Bacteria</taxon>
        <taxon>Bacillati</taxon>
        <taxon>Bacillota</taxon>
        <taxon>Clostridia</taxon>
        <taxon>Lachnospirales</taxon>
        <taxon>Lachnospiraceae</taxon>
        <taxon>Mediterraneibacter</taxon>
    </lineage>
</organism>
<gene>
    <name evidence="1" type="ORF">ERS852456_01562</name>
</gene>
<sequence length="424" mass="49476">MKKILVISWFYPPINSSEGLVTYKLLRNSKLQYDVCMQESNASWSYGNKEYLPECENVRKIPIQADTLEIWKNKTIEYFNAHKKEYDIIMTRSMPPESHEIGLKIKEIKPEIKWIASFGDPIANNPFVLKTIKKISPYSLQNRYIRPMGIREIISPKRMIKNEIWKKRMKKEQIPYKKEQELEDAIITKSDYIIMNNPYQKQYMTGKYSDAIKAKAIVLPHSFDYSLYDKEIDAENSGKIRMVYIGHLDDIRTPHLFLKAIASMKKEHSDLAEKLEVFFYGNMSVKEKVYLLDNELLDIVQIKKPVDYKTSLSLMKNSDWLIHIDANLSGVLDENIFFAAKLADYIGADRPIFGITMFDGAGADVVRDVNGLTVSYTVDEIKNYLYLILYEGYQIEVNEENRKKYDAVNVAKKFDDFVENKILH</sequence>
<proteinExistence type="predicted"/>
<evidence type="ECO:0000313" key="1">
    <source>
        <dbReference type="EMBL" id="CUO08228.1"/>
    </source>
</evidence>
<name>A0A174C905_9FIRM</name>
<dbReference type="RefSeq" id="WP_009242818.1">
    <property type="nucleotide sequence ID" value="NZ_AP028249.1"/>
</dbReference>
<evidence type="ECO:0000313" key="2">
    <source>
        <dbReference type="Proteomes" id="UP000095787"/>
    </source>
</evidence>